<organism evidence="1 2">
    <name type="scientific">Gigaspora margarita</name>
    <dbReference type="NCBI Taxonomy" id="4874"/>
    <lineage>
        <taxon>Eukaryota</taxon>
        <taxon>Fungi</taxon>
        <taxon>Fungi incertae sedis</taxon>
        <taxon>Mucoromycota</taxon>
        <taxon>Glomeromycotina</taxon>
        <taxon>Glomeromycetes</taxon>
        <taxon>Diversisporales</taxon>
        <taxon>Gigasporaceae</taxon>
        <taxon>Gigaspora</taxon>
    </lineage>
</organism>
<proteinExistence type="predicted"/>
<evidence type="ECO:0000313" key="2">
    <source>
        <dbReference type="Proteomes" id="UP000789901"/>
    </source>
</evidence>
<keyword evidence="2" id="KW-1185">Reference proteome</keyword>
<sequence>RAFLALIAFVIEHEIIQELVLLKNWSILIDESTSFTAKHLAIVAKYITQNTPVLQYLGMIELEN</sequence>
<accession>A0ABN7X1M2</accession>
<name>A0ABN7X1M2_GIGMA</name>
<dbReference type="EMBL" id="CAJVQB010081097">
    <property type="protein sequence ID" value="CAG8845828.1"/>
    <property type="molecule type" value="Genomic_DNA"/>
</dbReference>
<evidence type="ECO:0000313" key="1">
    <source>
        <dbReference type="EMBL" id="CAG8845828.1"/>
    </source>
</evidence>
<reference evidence="1 2" key="1">
    <citation type="submission" date="2021-06" db="EMBL/GenBank/DDBJ databases">
        <authorList>
            <person name="Kallberg Y."/>
            <person name="Tangrot J."/>
            <person name="Rosling A."/>
        </authorList>
    </citation>
    <scope>NUCLEOTIDE SEQUENCE [LARGE SCALE GENOMIC DNA]</scope>
    <source>
        <strain evidence="1 2">120-4 pot B 10/14</strain>
    </source>
</reference>
<feature type="non-terminal residue" evidence="1">
    <location>
        <position position="1"/>
    </location>
</feature>
<gene>
    <name evidence="1" type="ORF">GMARGA_LOCUS37853</name>
</gene>
<comment type="caution">
    <text evidence="1">The sequence shown here is derived from an EMBL/GenBank/DDBJ whole genome shotgun (WGS) entry which is preliminary data.</text>
</comment>
<dbReference type="Proteomes" id="UP000789901">
    <property type="component" value="Unassembled WGS sequence"/>
</dbReference>
<feature type="non-terminal residue" evidence="1">
    <location>
        <position position="64"/>
    </location>
</feature>
<protein>
    <submittedName>
        <fullName evidence="1">11255_t:CDS:1</fullName>
    </submittedName>
</protein>